<gene>
    <name evidence="1" type="ORF">S01H1_81875</name>
</gene>
<accession>X0XRF8</accession>
<dbReference type="AlphaFoldDB" id="X0XRF8"/>
<comment type="caution">
    <text evidence="1">The sequence shown here is derived from an EMBL/GenBank/DDBJ whole genome shotgun (WGS) entry which is preliminary data.</text>
</comment>
<reference evidence="1" key="1">
    <citation type="journal article" date="2014" name="Front. Microbiol.">
        <title>High frequency of phylogenetically diverse reductive dehalogenase-homologous genes in deep subseafloor sedimentary metagenomes.</title>
        <authorList>
            <person name="Kawai M."/>
            <person name="Futagami T."/>
            <person name="Toyoda A."/>
            <person name="Takaki Y."/>
            <person name="Nishi S."/>
            <person name="Hori S."/>
            <person name="Arai W."/>
            <person name="Tsubouchi T."/>
            <person name="Morono Y."/>
            <person name="Uchiyama I."/>
            <person name="Ito T."/>
            <person name="Fujiyama A."/>
            <person name="Inagaki F."/>
            <person name="Takami H."/>
        </authorList>
    </citation>
    <scope>NUCLEOTIDE SEQUENCE</scope>
    <source>
        <strain evidence="1">Expedition CK06-06</strain>
    </source>
</reference>
<name>X0XRF8_9ZZZZ</name>
<feature type="non-terminal residue" evidence="1">
    <location>
        <position position="129"/>
    </location>
</feature>
<dbReference type="Gene3D" id="3.30.2000.20">
    <property type="match status" value="1"/>
</dbReference>
<organism evidence="1">
    <name type="scientific">marine sediment metagenome</name>
    <dbReference type="NCBI Taxonomy" id="412755"/>
    <lineage>
        <taxon>unclassified sequences</taxon>
        <taxon>metagenomes</taxon>
        <taxon>ecological metagenomes</taxon>
    </lineage>
</organism>
<sequence>MSFESLANSITTYFETLAVANNYTVRYDDDPRKTPVNGLWCEVSIDFGSNEQKEIGINSFREVGNLTVKIKSEIGLGLNSKLIVADVIATAFRRIDVDSVVIFKVPRIVKVGRVEDNFQVNVICPFQYD</sequence>
<dbReference type="EMBL" id="BARS01055454">
    <property type="protein sequence ID" value="GAG45840.1"/>
    <property type="molecule type" value="Genomic_DNA"/>
</dbReference>
<evidence type="ECO:0000313" key="1">
    <source>
        <dbReference type="EMBL" id="GAG45840.1"/>
    </source>
</evidence>
<proteinExistence type="predicted"/>
<protein>
    <submittedName>
        <fullName evidence="1">Uncharacterized protein</fullName>
    </submittedName>
</protein>